<reference evidence="1 2" key="1">
    <citation type="journal article" date="2020" name="Microb. Ecol.">
        <title>Ecogenomics of the Marine Benthic Filamentous Cyanobacterium Adonisia.</title>
        <authorList>
            <person name="Walter J.M."/>
            <person name="Coutinho F.H."/>
            <person name="Leomil L."/>
            <person name="Hargreaves P.I."/>
            <person name="Campeao M.E."/>
            <person name="Vieira V.V."/>
            <person name="Silva B.S."/>
            <person name="Fistarol G.O."/>
            <person name="Salomon P.S."/>
            <person name="Sawabe T."/>
            <person name="Mino S."/>
            <person name="Hosokawa M."/>
            <person name="Miyashita H."/>
            <person name="Maruyama F."/>
            <person name="van Verk M.C."/>
            <person name="Dutilh B.E."/>
            <person name="Thompson C.C."/>
            <person name="Thompson F.L."/>
        </authorList>
    </citation>
    <scope>NUCLEOTIDE SEQUENCE [LARGE SCALE GENOMIC DNA]</scope>
    <source>
        <strain evidence="1 2">CCMR0081</strain>
    </source>
</reference>
<keyword evidence="2" id="KW-1185">Reference proteome</keyword>
<name>A0A6M0RPF9_9CYAN</name>
<dbReference type="AlphaFoldDB" id="A0A6M0RPF9"/>
<organism evidence="1 2">
    <name type="scientific">Adonisia turfae CCMR0081</name>
    <dbReference type="NCBI Taxonomy" id="2292702"/>
    <lineage>
        <taxon>Bacteria</taxon>
        <taxon>Bacillati</taxon>
        <taxon>Cyanobacteriota</taxon>
        <taxon>Adonisia</taxon>
        <taxon>Adonisia turfae</taxon>
    </lineage>
</organism>
<evidence type="ECO:0000313" key="2">
    <source>
        <dbReference type="Proteomes" id="UP000481033"/>
    </source>
</evidence>
<dbReference type="Proteomes" id="UP000481033">
    <property type="component" value="Unassembled WGS sequence"/>
</dbReference>
<protein>
    <submittedName>
        <fullName evidence="1">Uncharacterized protein</fullName>
    </submittedName>
</protein>
<sequence length="130" mass="14717">MTDTILLVIDWRDADSDMPEEQQEVLTQTLFQELRALDEVEDVKRIADPDVPDGGMGAKWLWSVLTAEITIEGIKQVCQDAYERLPGKPIEFTLEVDGKKTNIEAKNIRPDNFEETLEKLVAAAQKLKDS</sequence>
<comment type="caution">
    <text evidence="1">The sequence shown here is derived from an EMBL/GenBank/DDBJ whole genome shotgun (WGS) entry which is preliminary data.</text>
</comment>
<proteinExistence type="predicted"/>
<accession>A0A6M0RPF9</accession>
<gene>
    <name evidence="1" type="ORF">DXZ20_19340</name>
</gene>
<dbReference type="RefSeq" id="WP_163699913.1">
    <property type="nucleotide sequence ID" value="NZ_QXHD01000004.1"/>
</dbReference>
<dbReference type="EMBL" id="QXHD01000004">
    <property type="protein sequence ID" value="NEZ57760.1"/>
    <property type="molecule type" value="Genomic_DNA"/>
</dbReference>
<evidence type="ECO:0000313" key="1">
    <source>
        <dbReference type="EMBL" id="NEZ57760.1"/>
    </source>
</evidence>